<dbReference type="Proteomes" id="UP000324897">
    <property type="component" value="Unassembled WGS sequence"/>
</dbReference>
<dbReference type="EMBL" id="RWGY01000469">
    <property type="protein sequence ID" value="TVU01271.1"/>
    <property type="molecule type" value="Genomic_DNA"/>
</dbReference>
<gene>
    <name evidence="2" type="ORF">EJB05_53310</name>
</gene>
<sequence>MSAPSGKTSAPVTAFIAVWVYDEEGHQIVRTMRPTDKLQDLMDFYYAMVTDVPRGKGVFLYKRKRVYGEETPADYGMNSSDEIEFLLDMGPDMFITLTVEDDDGRKVLGWKTPADYEMEDEDRIDFCSELKTGKPLTLTVSDCDGRRIARTIRSTDKLQVLIDFYHSAVPILGIGGVAFLYDGQQVDLSKTPMDLGLEDGDEIETMIGVPRSYS</sequence>
<feature type="domain" description="Rad60/SUMO-like" evidence="1">
    <location>
        <begin position="137"/>
        <end position="207"/>
    </location>
</feature>
<reference evidence="2 3" key="1">
    <citation type="journal article" date="2019" name="Sci. Rep.">
        <title>A high-quality genome of Eragrostis curvula grass provides insights into Poaceae evolution and supports new strategies to enhance forage quality.</title>
        <authorList>
            <person name="Carballo J."/>
            <person name="Santos B.A.C.M."/>
            <person name="Zappacosta D."/>
            <person name="Garbus I."/>
            <person name="Selva J.P."/>
            <person name="Gallo C.A."/>
            <person name="Diaz A."/>
            <person name="Albertini E."/>
            <person name="Caccamo M."/>
            <person name="Echenique V."/>
        </authorList>
    </citation>
    <scope>NUCLEOTIDE SEQUENCE [LARGE SCALE GENOMIC DNA]</scope>
    <source>
        <strain evidence="3">cv. Victoria</strain>
        <tissue evidence="2">Leaf</tissue>
    </source>
</reference>
<proteinExistence type="predicted"/>
<dbReference type="CDD" id="cd01763">
    <property type="entry name" value="Ubl_SUMO_like"/>
    <property type="match status" value="1"/>
</dbReference>
<keyword evidence="3" id="KW-1185">Reference proteome</keyword>
<dbReference type="SUPFAM" id="SSF54236">
    <property type="entry name" value="Ubiquitin-like"/>
    <property type="match status" value="2"/>
</dbReference>
<feature type="non-terminal residue" evidence="2">
    <location>
        <position position="1"/>
    </location>
</feature>
<comment type="caution">
    <text evidence="2">The sequence shown here is derived from an EMBL/GenBank/DDBJ whole genome shotgun (WGS) entry which is preliminary data.</text>
</comment>
<dbReference type="InterPro" id="IPR022617">
    <property type="entry name" value="Rad60/SUMO-like_dom"/>
</dbReference>
<name>A0A5J9SQN1_9POAL</name>
<evidence type="ECO:0000259" key="1">
    <source>
        <dbReference type="Pfam" id="PF11976"/>
    </source>
</evidence>
<protein>
    <recommendedName>
        <fullName evidence="1">Rad60/SUMO-like domain-containing protein</fullName>
    </recommendedName>
</protein>
<accession>A0A5J9SQN1</accession>
<dbReference type="AlphaFoldDB" id="A0A5J9SQN1"/>
<dbReference type="PANTHER" id="PTHR10562">
    <property type="entry name" value="SMALL UBIQUITIN-RELATED MODIFIER"/>
    <property type="match status" value="1"/>
</dbReference>
<organism evidence="2 3">
    <name type="scientific">Eragrostis curvula</name>
    <name type="common">weeping love grass</name>
    <dbReference type="NCBI Taxonomy" id="38414"/>
    <lineage>
        <taxon>Eukaryota</taxon>
        <taxon>Viridiplantae</taxon>
        <taxon>Streptophyta</taxon>
        <taxon>Embryophyta</taxon>
        <taxon>Tracheophyta</taxon>
        <taxon>Spermatophyta</taxon>
        <taxon>Magnoliopsida</taxon>
        <taxon>Liliopsida</taxon>
        <taxon>Poales</taxon>
        <taxon>Poaceae</taxon>
        <taxon>PACMAD clade</taxon>
        <taxon>Chloridoideae</taxon>
        <taxon>Eragrostideae</taxon>
        <taxon>Eragrostidinae</taxon>
        <taxon>Eragrostis</taxon>
    </lineage>
</organism>
<dbReference type="OrthoDB" id="442921at2759"/>
<dbReference type="Gene3D" id="3.10.20.90">
    <property type="entry name" value="Phosphatidylinositol 3-kinase Catalytic Subunit, Chain A, domain 1"/>
    <property type="match status" value="3"/>
</dbReference>
<dbReference type="Gramene" id="TVU01271">
    <property type="protein sequence ID" value="TVU01271"/>
    <property type="gene ID" value="EJB05_53310"/>
</dbReference>
<evidence type="ECO:0000313" key="2">
    <source>
        <dbReference type="EMBL" id="TVU01271.1"/>
    </source>
</evidence>
<evidence type="ECO:0000313" key="3">
    <source>
        <dbReference type="Proteomes" id="UP000324897"/>
    </source>
</evidence>
<dbReference type="Pfam" id="PF11976">
    <property type="entry name" value="Rad60-SLD"/>
    <property type="match status" value="1"/>
</dbReference>
<dbReference type="InterPro" id="IPR029071">
    <property type="entry name" value="Ubiquitin-like_domsf"/>
</dbReference>